<evidence type="ECO:0000313" key="3">
    <source>
        <dbReference type="Proteomes" id="UP001165306"/>
    </source>
</evidence>
<proteinExistence type="predicted"/>
<reference evidence="2" key="1">
    <citation type="submission" date="2022-06" db="EMBL/GenBank/DDBJ databases">
        <title>CFH 74404 Thermomicrobiaceae sp.</title>
        <authorList>
            <person name="Ming H."/>
            <person name="Li W.-J."/>
            <person name="Zhao Z."/>
        </authorList>
    </citation>
    <scope>NUCLEOTIDE SEQUENCE</scope>
    <source>
        <strain evidence="2">CFH 74404</strain>
    </source>
</reference>
<dbReference type="RefSeq" id="WP_284055457.1">
    <property type="nucleotide sequence ID" value="NZ_JAMSLR010000001.1"/>
</dbReference>
<name>A0AA41W9H7_9BACT</name>
<keyword evidence="3" id="KW-1185">Reference proteome</keyword>
<dbReference type="EMBL" id="JAMSLR010000001">
    <property type="protein sequence ID" value="MCM8747672.1"/>
    <property type="molecule type" value="Genomic_DNA"/>
</dbReference>
<dbReference type="InterPro" id="IPR027392">
    <property type="entry name" value="TF_Znf"/>
</dbReference>
<organism evidence="2 3">
    <name type="scientific">Thermalbibacter longus</name>
    <dbReference type="NCBI Taxonomy" id="2951981"/>
    <lineage>
        <taxon>Bacteria</taxon>
        <taxon>Pseudomonadati</taxon>
        <taxon>Thermomicrobiota</taxon>
        <taxon>Thermomicrobia</taxon>
        <taxon>Thermomicrobiales</taxon>
        <taxon>Thermomicrobiaceae</taxon>
        <taxon>Thermalbibacter</taxon>
    </lineage>
</organism>
<protein>
    <submittedName>
        <fullName evidence="2">Zf-TFIIB domain-containing protein</fullName>
    </submittedName>
</protein>
<dbReference type="AlphaFoldDB" id="A0AA41W9H7"/>
<dbReference type="Proteomes" id="UP001165306">
    <property type="component" value="Unassembled WGS sequence"/>
</dbReference>
<feature type="domain" description="Transcription factor zinc-finger" evidence="1">
    <location>
        <begin position="6"/>
        <end position="44"/>
    </location>
</feature>
<gene>
    <name evidence="2" type="ORF">NET02_00770</name>
</gene>
<accession>A0AA41W9H7</accession>
<comment type="caution">
    <text evidence="2">The sequence shown here is derived from an EMBL/GenBank/DDBJ whole genome shotgun (WGS) entry which is preliminary data.</text>
</comment>
<evidence type="ECO:0000259" key="1">
    <source>
        <dbReference type="Pfam" id="PF13453"/>
    </source>
</evidence>
<dbReference type="Pfam" id="PF13453">
    <property type="entry name" value="Zn_ribbon_TFIIB"/>
    <property type="match status" value="1"/>
</dbReference>
<sequence length="87" mass="10617">MAEMVCPKCLGRMRTVERNDVVFERCVECGGVFLDRGELEQLARAETTYYRRRTDWHDDDDDDDWHERRKHGKRRKARHFLEELLDF</sequence>
<evidence type="ECO:0000313" key="2">
    <source>
        <dbReference type="EMBL" id="MCM8747672.1"/>
    </source>
</evidence>